<proteinExistence type="predicted"/>
<gene>
    <name evidence="1" type="ORF">GLP40_19020</name>
</gene>
<dbReference type="RefSeq" id="WP_154789257.1">
    <property type="nucleotide sequence ID" value="NZ_WMBB01000008.1"/>
</dbReference>
<reference evidence="1 2" key="1">
    <citation type="submission" date="2019-11" db="EMBL/GenBank/DDBJ databases">
        <title>Nocardia sp. nov. CT2-14 isolated from soil.</title>
        <authorList>
            <person name="Kanchanasin P."/>
            <person name="Tanasupawat S."/>
            <person name="Yuki M."/>
            <person name="Kudo T."/>
        </authorList>
    </citation>
    <scope>NUCLEOTIDE SEQUENCE [LARGE SCALE GENOMIC DNA]</scope>
    <source>
        <strain evidence="1 2">CT2-14</strain>
    </source>
</reference>
<evidence type="ECO:0000313" key="2">
    <source>
        <dbReference type="Proteomes" id="UP000432464"/>
    </source>
</evidence>
<dbReference type="Proteomes" id="UP000432464">
    <property type="component" value="Unassembled WGS sequence"/>
</dbReference>
<dbReference type="EMBL" id="WMBB01000008">
    <property type="protein sequence ID" value="MTE14852.1"/>
    <property type="molecule type" value="Genomic_DNA"/>
</dbReference>
<protein>
    <submittedName>
        <fullName evidence="1">Uncharacterized protein</fullName>
    </submittedName>
</protein>
<keyword evidence="2" id="KW-1185">Reference proteome</keyword>
<evidence type="ECO:0000313" key="1">
    <source>
        <dbReference type="EMBL" id="MTE14852.1"/>
    </source>
</evidence>
<dbReference type="AlphaFoldDB" id="A0A6I3KXS1"/>
<organism evidence="1 2">
    <name type="scientific">Nocardia aurantiaca</name>
    <dbReference type="NCBI Taxonomy" id="2675850"/>
    <lineage>
        <taxon>Bacteria</taxon>
        <taxon>Bacillati</taxon>
        <taxon>Actinomycetota</taxon>
        <taxon>Actinomycetes</taxon>
        <taxon>Mycobacteriales</taxon>
        <taxon>Nocardiaceae</taxon>
        <taxon>Nocardia</taxon>
    </lineage>
</organism>
<sequence>MAVSATPAELLTRERPQYEVTVSPGGSDNGSLIPADSPYPVILSQFYLWRPEFESNLTQRIAELVPAAEVSFDRRRPDKSS</sequence>
<accession>A0A6I3KXS1</accession>
<comment type="caution">
    <text evidence="1">The sequence shown here is derived from an EMBL/GenBank/DDBJ whole genome shotgun (WGS) entry which is preliminary data.</text>
</comment>
<name>A0A6I3KXS1_9NOCA</name>